<accession>A0ABP1S2W5</accession>
<name>A0ABP1S2W5_9HEXA</name>
<keyword evidence="2" id="KW-0732">Signal</keyword>
<feature type="chain" id="PRO_5045710063" evidence="2">
    <location>
        <begin position="17"/>
        <end position="145"/>
    </location>
</feature>
<gene>
    <name evidence="3" type="ORF">ODALV1_LOCUS28933</name>
</gene>
<comment type="caution">
    <text evidence="3">The sequence shown here is derived from an EMBL/GenBank/DDBJ whole genome shotgun (WGS) entry which is preliminary data.</text>
</comment>
<dbReference type="Proteomes" id="UP001642540">
    <property type="component" value="Unassembled WGS sequence"/>
</dbReference>
<reference evidence="3 4" key="1">
    <citation type="submission" date="2024-08" db="EMBL/GenBank/DDBJ databases">
        <authorList>
            <person name="Cucini C."/>
            <person name="Frati F."/>
        </authorList>
    </citation>
    <scope>NUCLEOTIDE SEQUENCE [LARGE SCALE GENOMIC DNA]</scope>
</reference>
<proteinExistence type="predicted"/>
<keyword evidence="4" id="KW-1185">Reference proteome</keyword>
<evidence type="ECO:0000313" key="4">
    <source>
        <dbReference type="Proteomes" id="UP001642540"/>
    </source>
</evidence>
<sequence>MKFLVTLALCAFCVSADELVRSKRGWGYEPTPPPPTQPPGWGWNPPPNNPPPPPPPPPPTQPQGWGQPPPPTQRPGWGGWNTPPPSNGWGYSSGNYGYNPSYGRYPRPWGQTRYNRYAEMDRPSRYRDFASIRGGSEPYRRSSLL</sequence>
<organism evidence="3 4">
    <name type="scientific">Orchesella dallaii</name>
    <dbReference type="NCBI Taxonomy" id="48710"/>
    <lineage>
        <taxon>Eukaryota</taxon>
        <taxon>Metazoa</taxon>
        <taxon>Ecdysozoa</taxon>
        <taxon>Arthropoda</taxon>
        <taxon>Hexapoda</taxon>
        <taxon>Collembola</taxon>
        <taxon>Entomobryomorpha</taxon>
        <taxon>Entomobryoidea</taxon>
        <taxon>Orchesellidae</taxon>
        <taxon>Orchesellinae</taxon>
        <taxon>Orchesella</taxon>
    </lineage>
</organism>
<dbReference type="EMBL" id="CAXLJM020000148">
    <property type="protein sequence ID" value="CAL8142056.1"/>
    <property type="molecule type" value="Genomic_DNA"/>
</dbReference>
<evidence type="ECO:0000256" key="1">
    <source>
        <dbReference type="SAM" id="MobiDB-lite"/>
    </source>
</evidence>
<feature type="compositionally biased region" description="Pro residues" evidence="1">
    <location>
        <begin position="30"/>
        <end position="73"/>
    </location>
</feature>
<feature type="region of interest" description="Disordered" evidence="1">
    <location>
        <begin position="120"/>
        <end position="145"/>
    </location>
</feature>
<feature type="signal peptide" evidence="2">
    <location>
        <begin position="1"/>
        <end position="16"/>
    </location>
</feature>
<evidence type="ECO:0000256" key="2">
    <source>
        <dbReference type="SAM" id="SignalP"/>
    </source>
</evidence>
<feature type="compositionally biased region" description="Basic and acidic residues" evidence="1">
    <location>
        <begin position="120"/>
        <end position="130"/>
    </location>
</feature>
<evidence type="ECO:0000313" key="3">
    <source>
        <dbReference type="EMBL" id="CAL8142056.1"/>
    </source>
</evidence>
<protein>
    <submittedName>
        <fullName evidence="3">Uncharacterized protein</fullName>
    </submittedName>
</protein>
<feature type="region of interest" description="Disordered" evidence="1">
    <location>
        <begin position="23"/>
        <end position="93"/>
    </location>
</feature>